<evidence type="ECO:0000256" key="2">
    <source>
        <dbReference type="SAM" id="Phobius"/>
    </source>
</evidence>
<proteinExistence type="predicted"/>
<feature type="compositionally biased region" description="Low complexity" evidence="1">
    <location>
        <begin position="14"/>
        <end position="48"/>
    </location>
</feature>
<protein>
    <recommendedName>
        <fullName evidence="5">DUF3618 domain-containing protein</fullName>
    </recommendedName>
</protein>
<keyword evidence="2" id="KW-1133">Transmembrane helix</keyword>
<evidence type="ECO:0000313" key="4">
    <source>
        <dbReference type="Proteomes" id="UP000070188"/>
    </source>
</evidence>
<feature type="transmembrane region" description="Helical" evidence="2">
    <location>
        <begin position="113"/>
        <end position="131"/>
    </location>
</feature>
<reference evidence="4" key="1">
    <citation type="submission" date="2015-04" db="EMBL/GenBank/DDBJ databases">
        <title>Physiological reanalysis, assessment of diazotrophy, and genome sequences of multiple isolates of Streptomyces thermoautotrophicus.</title>
        <authorList>
            <person name="MacKellar D.C."/>
            <person name="Lieber L."/>
            <person name="Norman J."/>
            <person name="Bolger A."/>
            <person name="Tobin C."/>
            <person name="Murray J.W."/>
            <person name="Chang R."/>
            <person name="Ford T."/>
            <person name="Nguyen P.Q."/>
            <person name="Woodward J."/>
            <person name="Permingeat H."/>
            <person name="Joshi N.S."/>
            <person name="Silver P.A."/>
            <person name="Usadel B."/>
            <person name="Rutherford A.W."/>
            <person name="Friesen M."/>
            <person name="Prell J."/>
        </authorList>
    </citation>
    <scope>NUCLEOTIDE SEQUENCE [LARGE SCALE GENOMIC DNA]</scope>
    <source>
        <strain evidence="4">H1</strain>
    </source>
</reference>
<gene>
    <name evidence="3" type="ORF">LI90_3230</name>
</gene>
<evidence type="ECO:0000313" key="3">
    <source>
        <dbReference type="EMBL" id="KWX02188.1"/>
    </source>
</evidence>
<accession>A0A132MW99</accession>
<dbReference type="Pfam" id="PF12277">
    <property type="entry name" value="DUF3618"/>
    <property type="match status" value="1"/>
</dbReference>
<feature type="region of interest" description="Disordered" evidence="1">
    <location>
        <begin position="1"/>
        <end position="58"/>
    </location>
</feature>
<dbReference type="STRING" id="1469144.LI90_3230"/>
<keyword evidence="2" id="KW-0812">Transmembrane</keyword>
<name>A0A132MW99_9ACTN</name>
<organism evidence="3 4">
    <name type="scientific">Carbonactinospora thermoautotrophica</name>
    <dbReference type="NCBI Taxonomy" id="1469144"/>
    <lineage>
        <taxon>Bacteria</taxon>
        <taxon>Bacillati</taxon>
        <taxon>Actinomycetota</taxon>
        <taxon>Actinomycetes</taxon>
        <taxon>Kitasatosporales</taxon>
        <taxon>Carbonactinosporaceae</taxon>
        <taxon>Carbonactinospora</taxon>
    </lineage>
</organism>
<sequence>MDKAPDKDTRRGTADTTGAAPGRGSGAARVAAPATDEARTAAAESGAAVPQRGDGHRSPAEIEAQIERTRAHLAQTIEHIGERISPRNVTRRGVRRVKAQVVDEAGRLRRKQVAIAGAGVLVLMGLLVLRWRRSSRAGQVLCRPV</sequence>
<dbReference type="AlphaFoldDB" id="A0A132MW99"/>
<comment type="caution">
    <text evidence="3">The sequence shown here is derived from an EMBL/GenBank/DDBJ whole genome shotgun (WGS) entry which is preliminary data.</text>
</comment>
<dbReference type="EMBL" id="LAXD01000001">
    <property type="protein sequence ID" value="KWX02188.1"/>
    <property type="molecule type" value="Genomic_DNA"/>
</dbReference>
<dbReference type="PATRIC" id="fig|1469144.10.peg.3478"/>
<feature type="compositionally biased region" description="Basic and acidic residues" evidence="1">
    <location>
        <begin position="1"/>
        <end position="13"/>
    </location>
</feature>
<evidence type="ECO:0008006" key="5">
    <source>
        <dbReference type="Google" id="ProtNLM"/>
    </source>
</evidence>
<dbReference type="InterPro" id="IPR022062">
    <property type="entry name" value="DUF3618"/>
</dbReference>
<evidence type="ECO:0000256" key="1">
    <source>
        <dbReference type="SAM" id="MobiDB-lite"/>
    </source>
</evidence>
<keyword evidence="4" id="KW-1185">Reference proteome</keyword>
<dbReference type="Proteomes" id="UP000070188">
    <property type="component" value="Unassembled WGS sequence"/>
</dbReference>
<dbReference type="RefSeq" id="WP_066889060.1">
    <property type="nucleotide sequence ID" value="NZ_CP171739.1"/>
</dbReference>
<keyword evidence="2" id="KW-0472">Membrane</keyword>